<dbReference type="AlphaFoldDB" id="A0A495JXP3"/>
<reference evidence="2 3" key="1">
    <citation type="submission" date="2018-10" db="EMBL/GenBank/DDBJ databases">
        <title>Sequencing the genomes of 1000 actinobacteria strains.</title>
        <authorList>
            <person name="Klenk H.-P."/>
        </authorList>
    </citation>
    <scope>NUCLEOTIDE SEQUENCE [LARGE SCALE GENOMIC DNA]</scope>
    <source>
        <strain evidence="2 3">DSM 44343</strain>
    </source>
</reference>
<dbReference type="EMBL" id="RBKV01000001">
    <property type="protein sequence ID" value="RKR93255.1"/>
    <property type="molecule type" value="Genomic_DNA"/>
</dbReference>
<protein>
    <submittedName>
        <fullName evidence="2">ANTAR domain-containing protein</fullName>
    </submittedName>
</protein>
<name>A0A495JXP3_WILMA</name>
<dbReference type="InterPro" id="IPR036388">
    <property type="entry name" value="WH-like_DNA-bd_sf"/>
</dbReference>
<organism evidence="2 3">
    <name type="scientific">Williamsia marianensis</name>
    <dbReference type="NCBI Taxonomy" id="85044"/>
    <lineage>
        <taxon>Bacteria</taxon>
        <taxon>Bacillati</taxon>
        <taxon>Actinomycetota</taxon>
        <taxon>Actinomycetes</taxon>
        <taxon>Mycobacteriales</taxon>
        <taxon>Nocardiaceae</taxon>
        <taxon>Williamsia</taxon>
    </lineage>
</organism>
<proteinExistence type="predicted"/>
<gene>
    <name evidence="2" type="ORF">DFJ75_0034</name>
</gene>
<evidence type="ECO:0000259" key="1">
    <source>
        <dbReference type="SMART" id="SM01012"/>
    </source>
</evidence>
<comment type="caution">
    <text evidence="2">The sequence shown here is derived from an EMBL/GenBank/DDBJ whole genome shotgun (WGS) entry which is preliminary data.</text>
</comment>
<dbReference type="RefSeq" id="WP_062796146.1">
    <property type="nucleotide sequence ID" value="NZ_CBCRXS010000001.1"/>
</dbReference>
<dbReference type="OrthoDB" id="4762227at2"/>
<evidence type="ECO:0000313" key="3">
    <source>
        <dbReference type="Proteomes" id="UP000274762"/>
    </source>
</evidence>
<accession>A0A495JXP3</accession>
<sequence length="198" mass="20782">MKSDSQLVAALASLTAGLDDPSVDLHQRLAELVAALTESIDSLVSVALTVVVDHRPFSVAVPVRQGVVAVTSVSIPLRSRSGPEIESRLVLLAGTPGAFVDLVADVSLAMNSDPATIDVDTQLPPAVPFENDPGGDMQRDLEDRSAIDQALGVLLARGATMQAANTHLSQRAERDNISMADAARAVLDDAMEVLRPDI</sequence>
<dbReference type="Pfam" id="PF03861">
    <property type="entry name" value="ANTAR"/>
    <property type="match status" value="1"/>
</dbReference>
<evidence type="ECO:0000313" key="2">
    <source>
        <dbReference type="EMBL" id="RKR93255.1"/>
    </source>
</evidence>
<dbReference type="SMART" id="SM01012">
    <property type="entry name" value="ANTAR"/>
    <property type="match status" value="1"/>
</dbReference>
<feature type="domain" description="ANTAR" evidence="1">
    <location>
        <begin position="130"/>
        <end position="187"/>
    </location>
</feature>
<dbReference type="InterPro" id="IPR005561">
    <property type="entry name" value="ANTAR"/>
</dbReference>
<dbReference type="Gene3D" id="1.10.10.10">
    <property type="entry name" value="Winged helix-like DNA-binding domain superfamily/Winged helix DNA-binding domain"/>
    <property type="match status" value="1"/>
</dbReference>
<dbReference type="Proteomes" id="UP000274762">
    <property type="component" value="Unassembled WGS sequence"/>
</dbReference>
<dbReference type="GO" id="GO:0003723">
    <property type="term" value="F:RNA binding"/>
    <property type="evidence" value="ECO:0007669"/>
    <property type="project" value="InterPro"/>
</dbReference>